<proteinExistence type="predicted"/>
<dbReference type="AlphaFoldDB" id="A0A1I6EFY8"/>
<evidence type="ECO:0000256" key="1">
    <source>
        <dbReference type="SAM" id="MobiDB-lite"/>
    </source>
</evidence>
<feature type="compositionally biased region" description="Basic and acidic residues" evidence="1">
    <location>
        <begin position="21"/>
        <end position="46"/>
    </location>
</feature>
<feature type="region of interest" description="Disordered" evidence="1">
    <location>
        <begin position="1"/>
        <end position="62"/>
    </location>
</feature>
<organism evidence="2 3">
    <name type="scientific">Lentzea waywayandensis</name>
    <dbReference type="NCBI Taxonomy" id="84724"/>
    <lineage>
        <taxon>Bacteria</taxon>
        <taxon>Bacillati</taxon>
        <taxon>Actinomycetota</taxon>
        <taxon>Actinomycetes</taxon>
        <taxon>Pseudonocardiales</taxon>
        <taxon>Pseudonocardiaceae</taxon>
        <taxon>Lentzea</taxon>
    </lineage>
</organism>
<feature type="compositionally biased region" description="Basic and acidic residues" evidence="1">
    <location>
        <begin position="53"/>
        <end position="62"/>
    </location>
</feature>
<name>A0A1I6EFY8_9PSEU</name>
<dbReference type="RefSeq" id="WP_093594816.1">
    <property type="nucleotide sequence ID" value="NZ_FOYL01000004.1"/>
</dbReference>
<evidence type="ECO:0000313" key="3">
    <source>
        <dbReference type="Proteomes" id="UP000198583"/>
    </source>
</evidence>
<accession>A0A1I6EFY8</accession>
<dbReference type="Proteomes" id="UP000198583">
    <property type="component" value="Unassembled WGS sequence"/>
</dbReference>
<dbReference type="OrthoDB" id="3697754at2"/>
<protein>
    <submittedName>
        <fullName evidence="2">Uncharacterized protein</fullName>
    </submittedName>
</protein>
<evidence type="ECO:0000313" key="2">
    <source>
        <dbReference type="EMBL" id="SFR16666.1"/>
    </source>
</evidence>
<gene>
    <name evidence="2" type="ORF">SAMN04488564_104418</name>
</gene>
<sequence length="62" mass="6946">MTTPDEDRLTKPDEDGLTPPDESRLDESQELIDDAKKIARELREEVPDTTPEPPREESSPAG</sequence>
<dbReference type="EMBL" id="FOYL01000004">
    <property type="protein sequence ID" value="SFR16666.1"/>
    <property type="molecule type" value="Genomic_DNA"/>
</dbReference>
<feature type="compositionally biased region" description="Basic and acidic residues" evidence="1">
    <location>
        <begin position="1"/>
        <end position="14"/>
    </location>
</feature>
<keyword evidence="3" id="KW-1185">Reference proteome</keyword>
<reference evidence="3" key="1">
    <citation type="submission" date="2016-10" db="EMBL/GenBank/DDBJ databases">
        <authorList>
            <person name="Varghese N."/>
            <person name="Submissions S."/>
        </authorList>
    </citation>
    <scope>NUCLEOTIDE SEQUENCE [LARGE SCALE GENOMIC DNA]</scope>
    <source>
        <strain evidence="3">DSM 44232</strain>
    </source>
</reference>
<dbReference type="STRING" id="84724.SAMN04488564_104418"/>